<dbReference type="Proteomes" id="UP000799324">
    <property type="component" value="Unassembled WGS sequence"/>
</dbReference>
<evidence type="ECO:0000313" key="1">
    <source>
        <dbReference type="EMBL" id="KAF2657217.1"/>
    </source>
</evidence>
<evidence type="ECO:0000313" key="2">
    <source>
        <dbReference type="Proteomes" id="UP000799324"/>
    </source>
</evidence>
<gene>
    <name evidence="1" type="ORF">K491DRAFT_691231</name>
</gene>
<protein>
    <submittedName>
        <fullName evidence="1">Uncharacterized protein</fullName>
    </submittedName>
</protein>
<name>A0A6A6TD07_9PLEO</name>
<dbReference type="AlphaFoldDB" id="A0A6A6TD07"/>
<reference evidence="1" key="1">
    <citation type="journal article" date="2020" name="Stud. Mycol.">
        <title>101 Dothideomycetes genomes: a test case for predicting lifestyles and emergence of pathogens.</title>
        <authorList>
            <person name="Haridas S."/>
            <person name="Albert R."/>
            <person name="Binder M."/>
            <person name="Bloem J."/>
            <person name="Labutti K."/>
            <person name="Salamov A."/>
            <person name="Andreopoulos B."/>
            <person name="Baker S."/>
            <person name="Barry K."/>
            <person name="Bills G."/>
            <person name="Bluhm B."/>
            <person name="Cannon C."/>
            <person name="Castanera R."/>
            <person name="Culley D."/>
            <person name="Daum C."/>
            <person name="Ezra D."/>
            <person name="Gonzalez J."/>
            <person name="Henrissat B."/>
            <person name="Kuo A."/>
            <person name="Liang C."/>
            <person name="Lipzen A."/>
            <person name="Lutzoni F."/>
            <person name="Magnuson J."/>
            <person name="Mondo S."/>
            <person name="Nolan M."/>
            <person name="Ohm R."/>
            <person name="Pangilinan J."/>
            <person name="Park H.-J."/>
            <person name="Ramirez L."/>
            <person name="Alfaro M."/>
            <person name="Sun H."/>
            <person name="Tritt A."/>
            <person name="Yoshinaga Y."/>
            <person name="Zwiers L.-H."/>
            <person name="Turgeon B."/>
            <person name="Goodwin S."/>
            <person name="Spatafora J."/>
            <person name="Crous P."/>
            <person name="Grigoriev I."/>
        </authorList>
    </citation>
    <scope>NUCLEOTIDE SEQUENCE</scope>
    <source>
        <strain evidence="1">CBS 122681</strain>
    </source>
</reference>
<keyword evidence="2" id="KW-1185">Reference proteome</keyword>
<accession>A0A6A6TD07</accession>
<sequence>MHANNVTVSQIGKRRQSEFRVLHGNEIIIVCCVVIYGAEVHPATTKPTQYLLLAQQPPSEFHLHRYLPTKQLTASSLALLVHFYSIHCSLS</sequence>
<proteinExistence type="predicted"/>
<dbReference type="EMBL" id="MU004327">
    <property type="protein sequence ID" value="KAF2657217.1"/>
    <property type="molecule type" value="Genomic_DNA"/>
</dbReference>
<organism evidence="1 2">
    <name type="scientific">Lophiostoma macrostomum CBS 122681</name>
    <dbReference type="NCBI Taxonomy" id="1314788"/>
    <lineage>
        <taxon>Eukaryota</taxon>
        <taxon>Fungi</taxon>
        <taxon>Dikarya</taxon>
        <taxon>Ascomycota</taxon>
        <taxon>Pezizomycotina</taxon>
        <taxon>Dothideomycetes</taxon>
        <taxon>Pleosporomycetidae</taxon>
        <taxon>Pleosporales</taxon>
        <taxon>Lophiostomataceae</taxon>
        <taxon>Lophiostoma</taxon>
    </lineage>
</organism>